<dbReference type="AlphaFoldDB" id="D4LC68"/>
<evidence type="ECO:0000313" key="1">
    <source>
        <dbReference type="EMBL" id="CBL17213.1"/>
    </source>
</evidence>
<dbReference type="RefSeq" id="WP_015558120.1">
    <property type="nucleotide sequence ID" value="NC_021039.1"/>
</dbReference>
<gene>
    <name evidence="1" type="ordered locus">RUM_10540</name>
</gene>
<sequence length="97" mass="10667">MIDILQYLPTGGMENAISQSALAALLRVDKRTVRALVYRARCKGAVICSTPDAVNCGYYLPECPEDAVPYVRFQQARIRSARLALRSAELYTGGEEA</sequence>
<dbReference type="GeneID" id="83155807"/>
<evidence type="ECO:0008006" key="3">
    <source>
        <dbReference type="Google" id="ProtNLM"/>
    </source>
</evidence>
<accession>D4LC68</accession>
<reference evidence="1" key="2">
    <citation type="submission" date="2010-03" db="EMBL/GenBank/DDBJ databases">
        <authorList>
            <person name="Pajon A."/>
        </authorList>
    </citation>
    <scope>NUCLEOTIDE SEQUENCE</scope>
    <source>
        <strain evidence="1">Type strain: 18P13</strain>
    </source>
</reference>
<protein>
    <recommendedName>
        <fullName evidence="3">Helix-turn-helix type 11 domain-containing protein</fullName>
    </recommendedName>
</protein>
<reference evidence="1" key="1">
    <citation type="submission" date="2010-03" db="EMBL/GenBank/DDBJ databases">
        <title>The genome sequence of Ruminococcus sp. 18P13.</title>
        <authorList>
            <consortium name="metaHIT consortium -- http://www.metahit.eu/"/>
            <person name="Pajon A."/>
            <person name="Turner K."/>
            <person name="Parkhill J."/>
            <person name="Bernalier A."/>
        </authorList>
    </citation>
    <scope>NUCLEOTIDE SEQUENCE [LARGE SCALE GENOMIC DNA]</scope>
    <source>
        <strain evidence="1">Type strain: 18P13</strain>
    </source>
</reference>
<dbReference type="OrthoDB" id="1854361at2"/>
<dbReference type="BioCyc" id="RCHA213810:RUM_RS05070-MONOMER"/>
<name>D4LC68_RUMC1</name>
<keyword evidence="2" id="KW-1185">Reference proteome</keyword>
<dbReference type="STRING" id="213810.RUM_10540"/>
<evidence type="ECO:0000313" key="2">
    <source>
        <dbReference type="Proteomes" id="UP000007054"/>
    </source>
</evidence>
<organism evidence="1 2">
    <name type="scientific">Ruminococcus champanellensis (strain DSM 18848 / JCM 17042 / KCTC 15320 / 18P13)</name>
    <dbReference type="NCBI Taxonomy" id="213810"/>
    <lineage>
        <taxon>Bacteria</taxon>
        <taxon>Bacillati</taxon>
        <taxon>Bacillota</taxon>
        <taxon>Clostridia</taxon>
        <taxon>Eubacteriales</taxon>
        <taxon>Oscillospiraceae</taxon>
        <taxon>Ruminococcus</taxon>
    </lineage>
</organism>
<dbReference type="PATRIC" id="fig|213810.4.peg.955"/>
<dbReference type="KEGG" id="rch:RUM_10540"/>
<proteinExistence type="predicted"/>
<dbReference type="EMBL" id="FP929052">
    <property type="protein sequence ID" value="CBL17213.1"/>
    <property type="molecule type" value="Genomic_DNA"/>
</dbReference>
<dbReference type="Proteomes" id="UP000007054">
    <property type="component" value="Chromosome"/>
</dbReference>
<dbReference type="HOGENOM" id="CLU_2344917_0_0_9"/>